<dbReference type="RefSeq" id="WP_060687238.1">
    <property type="nucleotide sequence ID" value="NZ_LGKN01000003.1"/>
</dbReference>
<proteinExistence type="predicted"/>
<evidence type="ECO:0000313" key="2">
    <source>
        <dbReference type="Proteomes" id="UP000050502"/>
    </source>
</evidence>
<dbReference type="Proteomes" id="UP000050502">
    <property type="component" value="Unassembled WGS sequence"/>
</dbReference>
<reference evidence="1 2" key="1">
    <citation type="submission" date="2015-07" db="EMBL/GenBank/DDBJ databases">
        <title>Whole genome sequence of Ardenticatena maritima DSM 23922.</title>
        <authorList>
            <person name="Hemp J."/>
            <person name="Ward L.M."/>
            <person name="Pace L.A."/>
            <person name="Fischer W.W."/>
        </authorList>
    </citation>
    <scope>NUCLEOTIDE SEQUENCE [LARGE SCALE GENOMIC DNA]</scope>
    <source>
        <strain evidence="1 2">110S</strain>
    </source>
</reference>
<evidence type="ECO:0008006" key="3">
    <source>
        <dbReference type="Google" id="ProtNLM"/>
    </source>
</evidence>
<dbReference type="AlphaFoldDB" id="A0A0P6Y148"/>
<comment type="caution">
    <text evidence="1">The sequence shown here is derived from an EMBL/GenBank/DDBJ whole genome shotgun (WGS) entry which is preliminary data.</text>
</comment>
<gene>
    <name evidence="1" type="ORF">SE16_04095</name>
</gene>
<accession>A0A0P6Y148</accession>
<organism evidence="1 2">
    <name type="scientific">Ardenticatena maritima</name>
    <dbReference type="NCBI Taxonomy" id="872965"/>
    <lineage>
        <taxon>Bacteria</taxon>
        <taxon>Bacillati</taxon>
        <taxon>Chloroflexota</taxon>
        <taxon>Ardenticatenia</taxon>
        <taxon>Ardenticatenales</taxon>
        <taxon>Ardenticatenaceae</taxon>
        <taxon>Ardenticatena</taxon>
    </lineage>
</organism>
<sequence>MSAITTDTLMQIALDMAGMESIPGDCGIFVPGERIQRILVGLDIDTGDLLLAKQLGYDCVLAHHFRGTEAELTGWQVYQRHIDLMVAAGVPRMVAEEAVYERLDLLRVAAHAANYDRVSGAARLLGMPFLNIHSPLDELGRAAMQRAVDELLRTNPQATVAEVAAHLSATFKEFQAARTRVAIRLGDPDAPAGRVVVAHGALTNGGAAVARAYFEHGVDTVIYIHIAPQELVKLQNEARGNLIVTGHIASDAIGINIYLDELERRGLHITTLNGIVPRR</sequence>
<dbReference type="EMBL" id="LGKN01000003">
    <property type="protein sequence ID" value="KPL89605.1"/>
    <property type="molecule type" value="Genomic_DNA"/>
</dbReference>
<dbReference type="SUPFAM" id="SSF102705">
    <property type="entry name" value="NIF3 (NGG1p interacting factor 3)-like"/>
    <property type="match status" value="1"/>
</dbReference>
<evidence type="ECO:0000313" key="1">
    <source>
        <dbReference type="EMBL" id="KPL89605.1"/>
    </source>
</evidence>
<name>A0A0P6Y148_9CHLR</name>
<protein>
    <recommendedName>
        <fullName evidence="3">NGG1p interacting factor NIF3</fullName>
    </recommendedName>
</protein>
<dbReference type="InterPro" id="IPR036069">
    <property type="entry name" value="DUF34/NIF3_sf"/>
</dbReference>